<evidence type="ECO:0000256" key="6">
    <source>
        <dbReference type="ARBA" id="ARBA00022763"/>
    </source>
</evidence>
<evidence type="ECO:0000256" key="4">
    <source>
        <dbReference type="ARBA" id="ARBA00022723"/>
    </source>
</evidence>
<dbReference type="GO" id="GO:0006281">
    <property type="term" value="P:DNA repair"/>
    <property type="evidence" value="ECO:0007669"/>
    <property type="project" value="UniProtKB-KW"/>
</dbReference>
<evidence type="ECO:0000256" key="14">
    <source>
        <dbReference type="ARBA" id="ARBA00030265"/>
    </source>
</evidence>
<evidence type="ECO:0000256" key="11">
    <source>
        <dbReference type="ARBA" id="ARBA00023204"/>
    </source>
</evidence>
<comment type="catalytic activity">
    <reaction evidence="12">
        <text>Endonucleolytic cleavage at a junction such as a reciprocal single-stranded crossover between two homologous DNA duplexes (Holliday junction).</text>
        <dbReference type="EC" id="3.1.21.10"/>
    </reaction>
</comment>
<dbReference type="EMBL" id="MGAG01000023">
    <property type="protein sequence ID" value="OGK40624.1"/>
    <property type="molecule type" value="Genomic_DNA"/>
</dbReference>
<dbReference type="STRING" id="1802056.A2954_00420"/>
<organism evidence="15 16">
    <name type="scientific">Candidatus Roizmanbacteria bacterium RIFCSPLOWO2_01_FULL_37_12</name>
    <dbReference type="NCBI Taxonomy" id="1802056"/>
    <lineage>
        <taxon>Bacteria</taxon>
        <taxon>Candidatus Roizmaniibacteriota</taxon>
    </lineage>
</organism>
<keyword evidence="11" id="KW-0234">DNA repair</keyword>
<keyword evidence="10" id="KW-0233">DNA recombination</keyword>
<keyword evidence="3" id="KW-0540">Nuclease</keyword>
<keyword evidence="5" id="KW-0255">Endonuclease</keyword>
<dbReference type="Pfam" id="PF02075">
    <property type="entry name" value="RuvC"/>
    <property type="match status" value="1"/>
</dbReference>
<comment type="similarity">
    <text evidence="1">Belongs to the RuvC family.</text>
</comment>
<evidence type="ECO:0000256" key="3">
    <source>
        <dbReference type="ARBA" id="ARBA00022722"/>
    </source>
</evidence>
<dbReference type="InterPro" id="IPR036397">
    <property type="entry name" value="RNaseH_sf"/>
</dbReference>
<dbReference type="Proteomes" id="UP000177698">
    <property type="component" value="Unassembled WGS sequence"/>
</dbReference>
<evidence type="ECO:0000256" key="1">
    <source>
        <dbReference type="ARBA" id="ARBA00009518"/>
    </source>
</evidence>
<dbReference type="GO" id="GO:0008821">
    <property type="term" value="F:crossover junction DNA endonuclease activity"/>
    <property type="evidence" value="ECO:0007669"/>
    <property type="project" value="UniProtKB-EC"/>
</dbReference>
<evidence type="ECO:0000256" key="7">
    <source>
        <dbReference type="ARBA" id="ARBA00022801"/>
    </source>
</evidence>
<dbReference type="AlphaFoldDB" id="A0A1F7IB97"/>
<dbReference type="EC" id="3.1.21.10" evidence="13"/>
<evidence type="ECO:0000256" key="10">
    <source>
        <dbReference type="ARBA" id="ARBA00023172"/>
    </source>
</evidence>
<keyword evidence="6" id="KW-0227">DNA damage</keyword>
<name>A0A1F7IB97_9BACT</name>
<reference evidence="15 16" key="1">
    <citation type="journal article" date="2016" name="Nat. Commun.">
        <title>Thousands of microbial genomes shed light on interconnected biogeochemical processes in an aquifer system.</title>
        <authorList>
            <person name="Anantharaman K."/>
            <person name="Brown C.T."/>
            <person name="Hug L.A."/>
            <person name="Sharon I."/>
            <person name="Castelle C.J."/>
            <person name="Probst A.J."/>
            <person name="Thomas B.C."/>
            <person name="Singh A."/>
            <person name="Wilkins M.J."/>
            <person name="Karaoz U."/>
            <person name="Brodie E.L."/>
            <person name="Williams K.H."/>
            <person name="Hubbard S.S."/>
            <person name="Banfield J.F."/>
        </authorList>
    </citation>
    <scope>NUCLEOTIDE SEQUENCE [LARGE SCALE GENOMIC DNA]</scope>
</reference>
<sequence length="156" mass="17586">MYILAVDSGLEKTGFSVFKKTNKNFTFITSGLIRTSPKKKLEHRVEEIYNGLNDVIIEYKPAKLILETLLFFKNHKTAITVAQTQGSIILLASQNHLSLEFLAPLQIKLAVTGYGLSDKKAVRKMLELSLKINKKIQEDDEFDAIACGLAYCYLNK</sequence>
<dbReference type="GO" id="GO:0003677">
    <property type="term" value="F:DNA binding"/>
    <property type="evidence" value="ECO:0007669"/>
    <property type="project" value="UniProtKB-KW"/>
</dbReference>
<evidence type="ECO:0000313" key="15">
    <source>
        <dbReference type="EMBL" id="OGK40624.1"/>
    </source>
</evidence>
<evidence type="ECO:0000256" key="8">
    <source>
        <dbReference type="ARBA" id="ARBA00022842"/>
    </source>
</evidence>
<evidence type="ECO:0000256" key="5">
    <source>
        <dbReference type="ARBA" id="ARBA00022759"/>
    </source>
</evidence>
<evidence type="ECO:0000256" key="2">
    <source>
        <dbReference type="ARBA" id="ARBA00022490"/>
    </source>
</evidence>
<evidence type="ECO:0000256" key="13">
    <source>
        <dbReference type="ARBA" id="ARBA00029488"/>
    </source>
</evidence>
<dbReference type="SUPFAM" id="SSF53098">
    <property type="entry name" value="Ribonuclease H-like"/>
    <property type="match status" value="1"/>
</dbReference>
<keyword evidence="8" id="KW-0460">Magnesium</keyword>
<dbReference type="InterPro" id="IPR012337">
    <property type="entry name" value="RNaseH-like_sf"/>
</dbReference>
<dbReference type="PRINTS" id="PR00696">
    <property type="entry name" value="RSOLVASERUVC"/>
</dbReference>
<dbReference type="GO" id="GO:0046872">
    <property type="term" value="F:metal ion binding"/>
    <property type="evidence" value="ECO:0007669"/>
    <property type="project" value="UniProtKB-KW"/>
</dbReference>
<dbReference type="PANTHER" id="PTHR30194:SF3">
    <property type="entry name" value="CROSSOVER JUNCTION ENDODEOXYRIBONUCLEASE RUVC"/>
    <property type="match status" value="1"/>
</dbReference>
<comment type="caution">
    <text evidence="15">The sequence shown here is derived from an EMBL/GenBank/DDBJ whole genome shotgun (WGS) entry which is preliminary data.</text>
</comment>
<gene>
    <name evidence="15" type="ORF">A2954_00420</name>
</gene>
<dbReference type="FunFam" id="3.30.420.10:FF:000002">
    <property type="entry name" value="Crossover junction endodeoxyribonuclease RuvC"/>
    <property type="match status" value="1"/>
</dbReference>
<protein>
    <recommendedName>
        <fullName evidence="13">crossover junction endodeoxyribonuclease</fullName>
        <ecNumber evidence="13">3.1.21.10</ecNumber>
    </recommendedName>
    <alternativeName>
        <fullName evidence="14">Holliday junction resolvase RuvC</fullName>
    </alternativeName>
</protein>
<evidence type="ECO:0000256" key="12">
    <source>
        <dbReference type="ARBA" id="ARBA00029354"/>
    </source>
</evidence>
<accession>A0A1F7IB97</accession>
<dbReference type="GO" id="GO:0006310">
    <property type="term" value="P:DNA recombination"/>
    <property type="evidence" value="ECO:0007669"/>
    <property type="project" value="UniProtKB-KW"/>
</dbReference>
<dbReference type="CDD" id="cd16962">
    <property type="entry name" value="RuvC"/>
    <property type="match status" value="1"/>
</dbReference>
<keyword evidence="7" id="KW-0378">Hydrolase</keyword>
<keyword evidence="4" id="KW-0479">Metal-binding</keyword>
<dbReference type="Gene3D" id="3.30.420.10">
    <property type="entry name" value="Ribonuclease H-like superfamily/Ribonuclease H"/>
    <property type="match status" value="1"/>
</dbReference>
<dbReference type="PANTHER" id="PTHR30194">
    <property type="entry name" value="CROSSOVER JUNCTION ENDODEOXYRIBONUCLEASE RUVC"/>
    <property type="match status" value="1"/>
</dbReference>
<dbReference type="InterPro" id="IPR002176">
    <property type="entry name" value="X-over_junc_endoDNase_RuvC"/>
</dbReference>
<evidence type="ECO:0000256" key="9">
    <source>
        <dbReference type="ARBA" id="ARBA00023125"/>
    </source>
</evidence>
<keyword evidence="2" id="KW-0963">Cytoplasm</keyword>
<keyword evidence="9" id="KW-0238">DNA-binding</keyword>
<evidence type="ECO:0000313" key="16">
    <source>
        <dbReference type="Proteomes" id="UP000177698"/>
    </source>
</evidence>
<proteinExistence type="inferred from homology"/>